<name>A0A838L7J3_9SPHN</name>
<dbReference type="EMBL" id="JACEIB010000006">
    <property type="protein sequence ID" value="MBA2934116.1"/>
    <property type="molecule type" value="Genomic_DNA"/>
</dbReference>
<keyword evidence="3" id="KW-1185">Reference proteome</keyword>
<accession>A0A838L7J3</accession>
<dbReference type="Proteomes" id="UP000570166">
    <property type="component" value="Unassembled WGS sequence"/>
</dbReference>
<feature type="signal peptide" evidence="1">
    <location>
        <begin position="1"/>
        <end position="22"/>
    </location>
</feature>
<proteinExistence type="predicted"/>
<dbReference type="Pfam" id="PF12276">
    <property type="entry name" value="DUF3617"/>
    <property type="match status" value="1"/>
</dbReference>
<sequence length="154" mass="16154">MPLPRRLAAALPLLLAAAPAPPLTPGAWEETVVFALDSVNGSADLAARMGKALPTPQPRQSCLTARDLQNPQGLFLAGAEQSCRFRRFTMADGKIDAAGDCSDGRGQAMHVEGGGSYTPTGYDFTFTGTGQVGKLALIFRGRDSGRRIGVCTAF</sequence>
<dbReference type="AlphaFoldDB" id="A0A838L7J3"/>
<reference evidence="2 3" key="1">
    <citation type="submission" date="2020-07" db="EMBL/GenBank/DDBJ databases">
        <authorList>
            <person name="Sun Q."/>
        </authorList>
    </citation>
    <scope>NUCLEOTIDE SEQUENCE [LARGE SCALE GENOMIC DNA]</scope>
    <source>
        <strain evidence="2 3">CGMCC 1.13654</strain>
    </source>
</reference>
<evidence type="ECO:0000256" key="1">
    <source>
        <dbReference type="SAM" id="SignalP"/>
    </source>
</evidence>
<dbReference type="InterPro" id="IPR022061">
    <property type="entry name" value="DUF3617"/>
</dbReference>
<protein>
    <submittedName>
        <fullName evidence="2">DUF3617 family protein</fullName>
    </submittedName>
</protein>
<feature type="chain" id="PRO_5032440334" evidence="1">
    <location>
        <begin position="23"/>
        <end position="154"/>
    </location>
</feature>
<dbReference type="RefSeq" id="WP_160365636.1">
    <property type="nucleotide sequence ID" value="NZ_JACEIB010000006.1"/>
</dbReference>
<gene>
    <name evidence="2" type="ORF">HZF05_08380</name>
</gene>
<evidence type="ECO:0000313" key="2">
    <source>
        <dbReference type="EMBL" id="MBA2934116.1"/>
    </source>
</evidence>
<evidence type="ECO:0000313" key="3">
    <source>
        <dbReference type="Proteomes" id="UP000570166"/>
    </source>
</evidence>
<keyword evidence="1" id="KW-0732">Signal</keyword>
<comment type="caution">
    <text evidence="2">The sequence shown here is derived from an EMBL/GenBank/DDBJ whole genome shotgun (WGS) entry which is preliminary data.</text>
</comment>
<organism evidence="2 3">
    <name type="scientific">Sphingomonas chungangi</name>
    <dbReference type="NCBI Taxonomy" id="2683589"/>
    <lineage>
        <taxon>Bacteria</taxon>
        <taxon>Pseudomonadati</taxon>
        <taxon>Pseudomonadota</taxon>
        <taxon>Alphaproteobacteria</taxon>
        <taxon>Sphingomonadales</taxon>
        <taxon>Sphingomonadaceae</taxon>
        <taxon>Sphingomonas</taxon>
    </lineage>
</organism>